<dbReference type="Proteomes" id="UP001281147">
    <property type="component" value="Unassembled WGS sequence"/>
</dbReference>
<evidence type="ECO:0000313" key="2">
    <source>
        <dbReference type="Proteomes" id="UP001281147"/>
    </source>
</evidence>
<dbReference type="EMBL" id="JAUTXU010000047">
    <property type="protein sequence ID" value="KAK3715715.1"/>
    <property type="molecule type" value="Genomic_DNA"/>
</dbReference>
<accession>A0ACC3NGP6</accession>
<keyword evidence="2" id="KW-1185">Reference proteome</keyword>
<proteinExistence type="predicted"/>
<sequence length="1463" mass="163575">MDDVKEAKDLIRSIRRSKRVDEDEGSDENANDLEGALRVLSVELYSKPTHFILELIQNADDNRYGPTAIPQLKIIYRTDGFLWIGCNENGFMPNNVRAICRIGHSTKKVEGSQKGYIGEKGIGFKSVFKVADVVWISSGALQFQFDKKKPLGMIAPAWCDFNAHSQLKERTMFCFQIPDAEDQRSVLKNLSDLKPELLLFLRQLRCIEIQIQKPNGTIEKSFRLKRDDNEHSSFQLTLLTHQVIRPRPSTTTDKYLVCRRTASEMPCESRRPNVTESEVKIAFPVTEDFQPKLQECFTFNFLPIRKYGFPFLLQADYLLSASREDVVQGSAWNTKLITAATDLFVQSAHAFNKHGVVKYTWPRFLTSQGTATSTAFQGFLTHVVDRLRAESVIESYQATMEKPFDLRNPPRIFTDGESPARPLMSGPMGLRSYTAPPYLQTDLSNLRIQQLSGDQFLAMLRSLVKNKHAMFKQQTPAWHSRIAAAILSVGPQSVRVLELIPLRDGTWTSAAKTVYFPDISDGLALPTGINVDTVDDNATKDFSRHTLFKRLGARQLNSAEVCSIILAQHASHGANFRTWTVDTLFEHARYLFNSRIQLGRDELIKLRVASSSSTLLHVGPDLYMDVPESDFCVSEYFGASSTALKYLHGRYLDGTPCQSKKWIDWLQTHLGVRTVPRLAVKGTISPEFQCIIDSSQHHEWLLLLQRKWSSFSAEIAASNRLRSNLSNALVHCEDQQRRPLKDVYLATSSIKKVITGLDFVPFLAVDDPEDSSWVAFETIGLGVRPTLGFWMAILQSLQAETVAKPTQKSVEFVYRGIDRHYYESPTLVMNAFTTKNLIYISASETSNWLSLSACRWSCPKNLSGVVALSWRYPALQDLFTSKLGVLNATVTDVVQELEKLKGQDDKIDHIRNLLVALNSLLKAFPRDANMVLNLIASSKKILPIKGSKAKLKSAVDTDWYIADRERLEDCFTDSVALLDFTRDQLATLSTLFTKMRLNDRMLSAKVSEETVAAGKSSFNQTLTEQLRSKAAFVSQLVPPSRSKKVLDQLMTIEVWCCDALKLRRFVTTTRGRVYGTDEEGWVVVQESSTSLVIYVPDKSGAKKRLPGKVLVEKLVSVLDVPKERAILLLMILTTDDSEEIEDNLEREGIEVSKKASGVPTSEAGLEDGESSGQALPSQTSIPTSPNSSSLPSVTSSARPQPAPSVRSNNAAPREVAKTSGNSVIRKHLSKIIGAAAAADVVDPTPTLSQRPSSNGNNFDMSGMRSALDAAPASAKFNGATPGKPTRRTDKREVPIPNESTEYQQDVGYAGEVFVYEWLKKNFSVPSTSWTSELRSEHGIEPFDGIERDYVDFTIAEPAISENITQWLISVGKSEVEIYRGEHVTYHFEVKTTVGRCDEPFSMSNNQVALAREWHDSASDVFVILRVYSLTSGPKIRPYVDPYELRQSGALSFTAQGGYYVEIN</sequence>
<evidence type="ECO:0000313" key="1">
    <source>
        <dbReference type="EMBL" id="KAK3715715.1"/>
    </source>
</evidence>
<protein>
    <submittedName>
        <fullName evidence="1">Uncharacterized protein</fullName>
    </submittedName>
</protein>
<reference evidence="1" key="1">
    <citation type="submission" date="2023-07" db="EMBL/GenBank/DDBJ databases">
        <title>Black Yeasts Isolated from many extreme environments.</title>
        <authorList>
            <person name="Coleine C."/>
            <person name="Stajich J.E."/>
            <person name="Selbmann L."/>
        </authorList>
    </citation>
    <scope>NUCLEOTIDE SEQUENCE</scope>
    <source>
        <strain evidence="1">CCFEE 5714</strain>
    </source>
</reference>
<gene>
    <name evidence="1" type="ORF">LTR37_006940</name>
</gene>
<name>A0ACC3NGP6_9PEZI</name>
<comment type="caution">
    <text evidence="1">The sequence shown here is derived from an EMBL/GenBank/DDBJ whole genome shotgun (WGS) entry which is preliminary data.</text>
</comment>
<organism evidence="1 2">
    <name type="scientific">Vermiconidia calcicola</name>
    <dbReference type="NCBI Taxonomy" id="1690605"/>
    <lineage>
        <taxon>Eukaryota</taxon>
        <taxon>Fungi</taxon>
        <taxon>Dikarya</taxon>
        <taxon>Ascomycota</taxon>
        <taxon>Pezizomycotina</taxon>
        <taxon>Dothideomycetes</taxon>
        <taxon>Dothideomycetidae</taxon>
        <taxon>Mycosphaerellales</taxon>
        <taxon>Extremaceae</taxon>
        <taxon>Vermiconidia</taxon>
    </lineage>
</organism>